<dbReference type="GO" id="GO:0046872">
    <property type="term" value="F:metal ion binding"/>
    <property type="evidence" value="ECO:0007669"/>
    <property type="project" value="UniProtKB-KW"/>
</dbReference>
<dbReference type="Proteomes" id="UP000001235">
    <property type="component" value="Chromosome"/>
</dbReference>
<dbReference type="InterPro" id="IPR003782">
    <property type="entry name" value="SCO1/SenC"/>
</dbReference>
<organism evidence="6 7">
    <name type="scientific">Gallionella capsiferriformans (strain ES-2)</name>
    <name type="common">Gallionella ferruginea capsiferriformans (strain ES-2)</name>
    <dbReference type="NCBI Taxonomy" id="395494"/>
    <lineage>
        <taxon>Bacteria</taxon>
        <taxon>Pseudomonadati</taxon>
        <taxon>Pseudomonadota</taxon>
        <taxon>Betaproteobacteria</taxon>
        <taxon>Nitrosomonadales</taxon>
        <taxon>Gallionellaceae</taxon>
        <taxon>Gallionella</taxon>
    </lineage>
</organism>
<dbReference type="Pfam" id="PF02630">
    <property type="entry name" value="SCO1-SenC"/>
    <property type="match status" value="1"/>
</dbReference>
<evidence type="ECO:0000256" key="4">
    <source>
        <dbReference type="PIRSR" id="PIRSR603782-2"/>
    </source>
</evidence>
<dbReference type="eggNOG" id="COG1999">
    <property type="taxonomic scope" value="Bacteria"/>
</dbReference>
<feature type="disulfide bond" description="Redox-active" evidence="4">
    <location>
        <begin position="80"/>
        <end position="84"/>
    </location>
</feature>
<feature type="domain" description="Thioredoxin" evidence="5">
    <location>
        <begin position="39"/>
        <end position="203"/>
    </location>
</feature>
<dbReference type="InterPro" id="IPR013766">
    <property type="entry name" value="Thioredoxin_domain"/>
</dbReference>
<accession>D9SK67</accession>
<dbReference type="OrthoDB" id="8550465at2"/>
<dbReference type="KEGG" id="gca:Galf_2480"/>
<dbReference type="PROSITE" id="PS51352">
    <property type="entry name" value="THIOREDOXIN_2"/>
    <property type="match status" value="1"/>
</dbReference>
<keyword evidence="7" id="KW-1185">Reference proteome</keyword>
<feature type="binding site" evidence="3">
    <location>
        <position position="170"/>
    </location>
    <ligand>
        <name>Cu cation</name>
        <dbReference type="ChEBI" id="CHEBI:23378"/>
    </ligand>
</feature>
<dbReference type="HOGENOM" id="CLU_050131_4_4_4"/>
<dbReference type="InterPro" id="IPR036249">
    <property type="entry name" value="Thioredoxin-like_sf"/>
</dbReference>
<dbReference type="AlphaFoldDB" id="D9SK67"/>
<evidence type="ECO:0000256" key="3">
    <source>
        <dbReference type="PIRSR" id="PIRSR603782-1"/>
    </source>
</evidence>
<keyword evidence="4" id="KW-1015">Disulfide bond</keyword>
<proteinExistence type="inferred from homology"/>
<dbReference type="EMBL" id="CP002159">
    <property type="protein sequence ID" value="ADL56479.1"/>
    <property type="molecule type" value="Genomic_DNA"/>
</dbReference>
<evidence type="ECO:0000256" key="2">
    <source>
        <dbReference type="ARBA" id="ARBA00023008"/>
    </source>
</evidence>
<sequence length="203" mass="22686" precursor="true">MRTITASVIVLLLGIWAISAITEGFNVLTSEQARRLDIVSRQPTVPNVRLIDQSGQVFRFGNRVQKEDRFLIVDFIYTNCQSLCRVLGTRFQQLQRSIIEGGLQNRVHLLSISFDPEHDSDAVLRQYGDHMQANAEVWTLATVVNAGDLEVLLRTFGITVIPDQLGGFQHNAALIWVAPSGKLVRVMDSDSDDPLSILDELVK</sequence>
<evidence type="ECO:0000313" key="7">
    <source>
        <dbReference type="Proteomes" id="UP000001235"/>
    </source>
</evidence>
<dbReference type="STRING" id="395494.Galf_2480"/>
<dbReference type="RefSeq" id="WP_013294399.1">
    <property type="nucleotide sequence ID" value="NC_014394.1"/>
</dbReference>
<comment type="similarity">
    <text evidence="1">Belongs to the SCO1/2 family.</text>
</comment>
<reference evidence="6 7" key="1">
    <citation type="submission" date="2010-08" db="EMBL/GenBank/DDBJ databases">
        <title>Complete sequence of Gallionella capsiferriformans ES-2.</title>
        <authorList>
            <consortium name="US DOE Joint Genome Institute"/>
            <person name="Lucas S."/>
            <person name="Copeland A."/>
            <person name="Lapidus A."/>
            <person name="Cheng J.-F."/>
            <person name="Bruce D."/>
            <person name="Goodwin L."/>
            <person name="Pitluck S."/>
            <person name="Chertkov O."/>
            <person name="Davenport K.W."/>
            <person name="Detter J.C."/>
            <person name="Han C."/>
            <person name="Tapia R."/>
            <person name="Land M."/>
            <person name="Hauser L."/>
            <person name="Chang Y.-J."/>
            <person name="Jeffries C."/>
            <person name="Kyrpides N."/>
            <person name="Ivanova N."/>
            <person name="Mikhailova N."/>
            <person name="Shelobolina E.S."/>
            <person name="Picardal F."/>
            <person name="Roden E."/>
            <person name="Emerson D."/>
            <person name="Woyke T."/>
        </authorList>
    </citation>
    <scope>NUCLEOTIDE SEQUENCE [LARGE SCALE GENOMIC DNA]</scope>
    <source>
        <strain evidence="6 7">ES-2</strain>
    </source>
</reference>
<feature type="binding site" evidence="3">
    <location>
        <position position="84"/>
    </location>
    <ligand>
        <name>Cu cation</name>
        <dbReference type="ChEBI" id="CHEBI:23378"/>
    </ligand>
</feature>
<name>D9SK67_GALCS</name>
<evidence type="ECO:0000313" key="6">
    <source>
        <dbReference type="EMBL" id="ADL56479.1"/>
    </source>
</evidence>
<dbReference type="Gene3D" id="3.40.30.10">
    <property type="entry name" value="Glutaredoxin"/>
    <property type="match status" value="1"/>
</dbReference>
<dbReference type="CDD" id="cd02968">
    <property type="entry name" value="SCO"/>
    <property type="match status" value="1"/>
</dbReference>
<gene>
    <name evidence="6" type="ordered locus">Galf_2480</name>
</gene>
<feature type="binding site" evidence="3">
    <location>
        <position position="80"/>
    </location>
    <ligand>
        <name>Cu cation</name>
        <dbReference type="ChEBI" id="CHEBI:23378"/>
    </ligand>
</feature>
<dbReference type="SUPFAM" id="SSF52833">
    <property type="entry name" value="Thioredoxin-like"/>
    <property type="match status" value="1"/>
</dbReference>
<evidence type="ECO:0000259" key="5">
    <source>
        <dbReference type="PROSITE" id="PS51352"/>
    </source>
</evidence>
<keyword evidence="2 3" id="KW-0186">Copper</keyword>
<protein>
    <submittedName>
        <fullName evidence="6">Electron transport protein SCO1/SenC</fullName>
    </submittedName>
</protein>
<keyword evidence="3" id="KW-0479">Metal-binding</keyword>
<evidence type="ECO:0000256" key="1">
    <source>
        <dbReference type="ARBA" id="ARBA00010996"/>
    </source>
</evidence>